<feature type="domain" description="HTH lysR-type" evidence="1">
    <location>
        <begin position="26"/>
        <end position="83"/>
    </location>
</feature>
<dbReference type="SUPFAM" id="SSF46785">
    <property type="entry name" value="Winged helix' DNA-binding domain"/>
    <property type="match status" value="1"/>
</dbReference>
<evidence type="ECO:0000313" key="3">
    <source>
        <dbReference type="EMBL" id="GLS62644.1"/>
    </source>
</evidence>
<feature type="domain" description="PBP" evidence="2">
    <location>
        <begin position="142"/>
        <end position="314"/>
    </location>
</feature>
<dbReference type="PANTHER" id="PTHR38431">
    <property type="entry name" value="BLL2305 PROTEIN"/>
    <property type="match status" value="1"/>
</dbReference>
<dbReference type="Proteomes" id="UP001156856">
    <property type="component" value="Unassembled WGS sequence"/>
</dbReference>
<name>A0ABQ6DF99_9HYPH</name>
<evidence type="ECO:0000259" key="2">
    <source>
        <dbReference type="Pfam" id="PF12727"/>
    </source>
</evidence>
<reference evidence="4" key="1">
    <citation type="journal article" date="2019" name="Int. J. Syst. Evol. Microbiol.">
        <title>The Global Catalogue of Microorganisms (GCM) 10K type strain sequencing project: providing services to taxonomists for standard genome sequencing and annotation.</title>
        <authorList>
            <consortium name="The Broad Institute Genomics Platform"/>
            <consortium name="The Broad Institute Genome Sequencing Center for Infectious Disease"/>
            <person name="Wu L."/>
            <person name="Ma J."/>
        </authorList>
    </citation>
    <scope>NUCLEOTIDE SEQUENCE [LARGE SCALE GENOMIC DNA]</scope>
    <source>
        <strain evidence="4">NBRC 107715</strain>
    </source>
</reference>
<dbReference type="CDD" id="cd05466">
    <property type="entry name" value="PBP2_LTTR_substrate"/>
    <property type="match status" value="1"/>
</dbReference>
<keyword evidence="4" id="KW-1185">Reference proteome</keyword>
<dbReference type="InterPro" id="IPR036390">
    <property type="entry name" value="WH_DNA-bd_sf"/>
</dbReference>
<evidence type="ECO:0000313" key="4">
    <source>
        <dbReference type="Proteomes" id="UP001156856"/>
    </source>
</evidence>
<dbReference type="EMBL" id="BSPK01000016">
    <property type="protein sequence ID" value="GLS62644.1"/>
    <property type="molecule type" value="Genomic_DNA"/>
</dbReference>
<dbReference type="PANTHER" id="PTHR38431:SF1">
    <property type="entry name" value="BLL2305 PROTEIN"/>
    <property type="match status" value="1"/>
</dbReference>
<dbReference type="InterPro" id="IPR000847">
    <property type="entry name" value="LysR_HTH_N"/>
</dbReference>
<gene>
    <name evidence="3" type="ORF">GCM10007888_10250</name>
</gene>
<dbReference type="InterPro" id="IPR036388">
    <property type="entry name" value="WH-like_DNA-bd_sf"/>
</dbReference>
<dbReference type="Gene3D" id="1.10.10.10">
    <property type="entry name" value="Winged helix-like DNA-binding domain superfamily/Winged helix DNA-binding domain"/>
    <property type="match status" value="1"/>
</dbReference>
<dbReference type="InterPro" id="IPR024370">
    <property type="entry name" value="PBP_domain"/>
</dbReference>
<dbReference type="Pfam" id="PF12727">
    <property type="entry name" value="PBP_like"/>
    <property type="match status" value="1"/>
</dbReference>
<organism evidence="3 4">
    <name type="scientific">Methylobacterium oxalidis</name>
    <dbReference type="NCBI Taxonomy" id="944322"/>
    <lineage>
        <taxon>Bacteria</taxon>
        <taxon>Pseudomonadati</taxon>
        <taxon>Pseudomonadota</taxon>
        <taxon>Alphaproteobacteria</taxon>
        <taxon>Hyphomicrobiales</taxon>
        <taxon>Methylobacteriaceae</taxon>
        <taxon>Methylobacterium</taxon>
    </lineage>
</organism>
<sequence length="335" mass="34803">MHMSAELRLAGTLDLGHGSVPLDAAFALLDALARERSVQGTARRLGVSYRSAWGRIAAVEAACGQPVALKTKGHGSVLTPFGEALRAALAETFAATDGVISAARGRLDGRLAVLLAPAPARLRLALSHDTLLSAVARTCPGIDVSVAGSAEALAKLASGAVDGAGFHFGERAPRPGSPFAAVFAEAEIRVVPLFLREQGLMFARGNPLGLGGVADIAARRARFVNRQRGAGTRLWFERLCAEAGVRPEAVPGFDTEEFTHQAVAAIIASGAADVGMGTRAVAARFDLEFLPLGEETYFLATRSGAQHPALEGFVGAVRAQARHEIGYAPAETAPI</sequence>
<comment type="caution">
    <text evidence="3">The sequence shown here is derived from an EMBL/GenBank/DDBJ whole genome shotgun (WGS) entry which is preliminary data.</text>
</comment>
<dbReference type="Pfam" id="PF00126">
    <property type="entry name" value="HTH_1"/>
    <property type="match status" value="1"/>
</dbReference>
<evidence type="ECO:0000259" key="1">
    <source>
        <dbReference type="Pfam" id="PF00126"/>
    </source>
</evidence>
<proteinExistence type="predicted"/>
<accession>A0ABQ6DF99</accession>
<dbReference type="SUPFAM" id="SSF53850">
    <property type="entry name" value="Periplasmic binding protein-like II"/>
    <property type="match status" value="1"/>
</dbReference>
<protein>
    <submittedName>
        <fullName evidence="3">Molybdenum-binding protein</fullName>
    </submittedName>
</protein>